<dbReference type="Gene3D" id="3.50.50.60">
    <property type="entry name" value="FAD/NAD(P)-binding domain"/>
    <property type="match status" value="1"/>
</dbReference>
<evidence type="ECO:0000256" key="5">
    <source>
        <dbReference type="ARBA" id="ARBA00023033"/>
    </source>
</evidence>
<dbReference type="PANTHER" id="PTHR13789">
    <property type="entry name" value="MONOOXYGENASE"/>
    <property type="match status" value="1"/>
</dbReference>
<evidence type="ECO:0000259" key="6">
    <source>
        <dbReference type="Pfam" id="PF01494"/>
    </source>
</evidence>
<keyword evidence="5" id="KW-0503">Monooxygenase</keyword>
<evidence type="ECO:0000313" key="8">
    <source>
        <dbReference type="Proteomes" id="UP000726737"/>
    </source>
</evidence>
<gene>
    <name evidence="7" type="ORF">BG011_005151</name>
</gene>
<dbReference type="AlphaFoldDB" id="A0A9P6U1Q2"/>
<dbReference type="InterPro" id="IPR036188">
    <property type="entry name" value="FAD/NAD-bd_sf"/>
</dbReference>
<dbReference type="Proteomes" id="UP000726737">
    <property type="component" value="Unassembled WGS sequence"/>
</dbReference>
<proteinExistence type="inferred from homology"/>
<reference evidence="7" key="1">
    <citation type="journal article" date="2020" name="Fungal Divers.">
        <title>Resolving the Mortierellaceae phylogeny through synthesis of multi-gene phylogenetics and phylogenomics.</title>
        <authorList>
            <person name="Vandepol N."/>
            <person name="Liber J."/>
            <person name="Desiro A."/>
            <person name="Na H."/>
            <person name="Kennedy M."/>
            <person name="Barry K."/>
            <person name="Grigoriev I.V."/>
            <person name="Miller A.N."/>
            <person name="O'Donnell K."/>
            <person name="Stajich J.E."/>
            <person name="Bonito G."/>
        </authorList>
    </citation>
    <scope>NUCLEOTIDE SEQUENCE</scope>
    <source>
        <strain evidence="7">KOD948</strain>
    </source>
</reference>
<dbReference type="InterPro" id="IPR002938">
    <property type="entry name" value="FAD-bd"/>
</dbReference>
<accession>A0A9P6U1Q2</accession>
<dbReference type="EMBL" id="JAAAJA010000350">
    <property type="protein sequence ID" value="KAG0255405.1"/>
    <property type="molecule type" value="Genomic_DNA"/>
</dbReference>
<comment type="caution">
    <text evidence="7">The sequence shown here is derived from an EMBL/GenBank/DDBJ whole genome shotgun (WGS) entry which is preliminary data.</text>
</comment>
<keyword evidence="8" id="KW-1185">Reference proteome</keyword>
<dbReference type="GO" id="GO:0004497">
    <property type="term" value="F:monooxygenase activity"/>
    <property type="evidence" value="ECO:0007669"/>
    <property type="project" value="UniProtKB-KW"/>
</dbReference>
<evidence type="ECO:0000313" key="7">
    <source>
        <dbReference type="EMBL" id="KAG0255405.1"/>
    </source>
</evidence>
<dbReference type="PRINTS" id="PR00420">
    <property type="entry name" value="RNGMNOXGNASE"/>
</dbReference>
<dbReference type="OrthoDB" id="655030at2759"/>
<dbReference type="SUPFAM" id="SSF51905">
    <property type="entry name" value="FAD/NAD(P)-binding domain"/>
    <property type="match status" value="1"/>
</dbReference>
<dbReference type="InterPro" id="IPR050493">
    <property type="entry name" value="FAD-dep_Monooxygenase_BioMet"/>
</dbReference>
<dbReference type="GO" id="GO:0071949">
    <property type="term" value="F:FAD binding"/>
    <property type="evidence" value="ECO:0007669"/>
    <property type="project" value="InterPro"/>
</dbReference>
<evidence type="ECO:0000256" key="3">
    <source>
        <dbReference type="ARBA" id="ARBA00022827"/>
    </source>
</evidence>
<protein>
    <recommendedName>
        <fullName evidence="6">FAD-binding domain-containing protein</fullName>
    </recommendedName>
</protein>
<dbReference type="PANTHER" id="PTHR13789:SF309">
    <property type="entry name" value="PUTATIVE (AFU_ORTHOLOGUE AFUA_6G14510)-RELATED"/>
    <property type="match status" value="1"/>
</dbReference>
<evidence type="ECO:0000256" key="2">
    <source>
        <dbReference type="ARBA" id="ARBA00022630"/>
    </source>
</evidence>
<dbReference type="Pfam" id="PF01494">
    <property type="entry name" value="FAD_binding_3"/>
    <property type="match status" value="1"/>
</dbReference>
<name>A0A9P6U1Q2_9FUNG</name>
<feature type="domain" description="FAD-binding" evidence="6">
    <location>
        <begin position="9"/>
        <end position="379"/>
    </location>
</feature>
<organism evidence="7 8">
    <name type="scientific">Mortierella polycephala</name>
    <dbReference type="NCBI Taxonomy" id="41804"/>
    <lineage>
        <taxon>Eukaryota</taxon>
        <taxon>Fungi</taxon>
        <taxon>Fungi incertae sedis</taxon>
        <taxon>Mucoromycota</taxon>
        <taxon>Mortierellomycotina</taxon>
        <taxon>Mortierellomycetes</taxon>
        <taxon>Mortierellales</taxon>
        <taxon>Mortierellaceae</taxon>
        <taxon>Mortierella</taxon>
    </lineage>
</organism>
<keyword evidence="4" id="KW-0560">Oxidoreductase</keyword>
<comment type="similarity">
    <text evidence="1">Belongs to the paxM FAD-dependent monooxygenase family.</text>
</comment>
<evidence type="ECO:0000256" key="1">
    <source>
        <dbReference type="ARBA" id="ARBA00007992"/>
    </source>
</evidence>
<keyword evidence="2" id="KW-0285">Flavoprotein</keyword>
<sequence length="459" mass="51496">MEQSNTKTTTVLIVGAGLGGLMMGALLERTGINYCIFERAVKVKPLGSVMALGANILPVFEQLGLLDELHKISLPVPSMEIYDADLNLKGSMKLGKHKDISGYKSIVFARPDLYELMLKQVPPQKIMMGKRVLRTEEKDDHVFIYCSDNSTYQGDILIGADGAYSGVRQNLYKHLDTKGLLPKSDLGDFTIASTLATGVAKPADPDKYPQLKDPFVHFSSVMGGGRRVWSSVNVPGNQICWTLIYQFKDYAEAKEQHFRNSEWAPEMNEAMLKEYYNDPCPYGGIMGDLIDATPKDLVSKVFVEEKLFETWFHGRTVLIGDACHKILPGAGQGAVNAMQDAVILANCLYELADATPKSVTTAFQDYYNQRYPHAKAVLKYSQFISNTMNGQNWRERALRHILLNYIPEWVQNRNYAKQAEYRPQAAFLPLVENRGTGHVLPQKASRRYAEELKKRAIPV</sequence>
<keyword evidence="3" id="KW-0274">FAD</keyword>
<evidence type="ECO:0000256" key="4">
    <source>
        <dbReference type="ARBA" id="ARBA00023002"/>
    </source>
</evidence>